<dbReference type="AlphaFoldDB" id="A0A414AEX9"/>
<feature type="domain" description="Tail spike" evidence="2">
    <location>
        <begin position="142"/>
        <end position="526"/>
    </location>
</feature>
<keyword evidence="3" id="KW-0067">ATP-binding</keyword>
<feature type="coiled-coil region" evidence="1">
    <location>
        <begin position="368"/>
        <end position="395"/>
    </location>
</feature>
<dbReference type="Proteomes" id="UP000283975">
    <property type="component" value="Unassembled WGS sequence"/>
</dbReference>
<evidence type="ECO:0000313" key="3">
    <source>
        <dbReference type="EMBL" id="RHC45945.1"/>
    </source>
</evidence>
<dbReference type="InterPro" id="IPR010572">
    <property type="entry name" value="Tail_dom"/>
</dbReference>
<evidence type="ECO:0000259" key="2">
    <source>
        <dbReference type="Pfam" id="PF06605"/>
    </source>
</evidence>
<sequence>MGIFTYNYYKNLNRPEVYLAYPDKRTIGALHTYDLQTDIMANSANKGTFTVYRYEDGEETRFYEQIENGKYIHLYGVGWFRVGDVSVVDEGINEYKEITYLSIECELGQTDLTSFGSLGIDEDEQGGLDRYCLYNPLDASHSIMHIVLEKNPGWSIRYIDPQISTEYRSFQEDSVDTYSFLTGKVSETYECVFLFDSYERSISAYKLENLGKDTGIILNYRNVIKSITMNSTEDDIKTVLTVVGGNDERTNTPLGILDVNISGTNQIYDFSYFLHMMSPELQAGLAHYDELCKENESAYQEKMSTLLSHYDELNTLKNKVPDEGESSTDWTLFGLRELQEKEIIYKTNMSLYLGEDESEQYQKNAAIHAAIEAEIKVREQQINNKEVEINNLISEIGTLVVSLPNVLGEELYKELGPYIREDTLTDDSFIVTNSMTDSEILEMQQALLEHGRSELSRVCYPQFTLDVDLINFTVDYDYKRFTNALEMFNIIHINFEDHDSIISARLLKLHINWDDPSDFKVTFSNRNSLKETWALIEKVRKQVEDVSSKTEYAVGAWKNAAIVSVDVNKYMNDILNASKQQLVSNDNNEILIDSTGILCRRWLSEQQIYDPGQIWITNNQIAISQDSFNSVGIALGYVKMGNDYFFGLCAPSIVGKLLMSEKLIVSNVSGSYTIDKDGFIAKKGSYEVKINPDTPDNIFSISIDHKKLLYVDTTAKALTFEGKLISKSGQIADFTISTNTLISGNIGLCSDKTSGAIAYWAGNTDRNNAPFRVTNTGALTCSNAIITGGSLKIGNNFEVNSQGVLTAKSANFTGNINASKITGSQISGTIITGGAISVGALDADSDTLYLGRWMITTADRGWIGTSNNNYWNASASGSGQAWCSFGGVLVVNGSGETHAQTIITNKINGDATLIGSNWWSGYTIFSALDYLFNRLPNT</sequence>
<gene>
    <name evidence="3" type="ORF">DW839_31815</name>
</gene>
<name>A0A414AEX9_9FIRM</name>
<keyword evidence="3" id="KW-0547">Nucleotide-binding</keyword>
<proteinExistence type="predicted"/>
<dbReference type="Pfam" id="PF06605">
    <property type="entry name" value="Prophage_tail"/>
    <property type="match status" value="1"/>
</dbReference>
<evidence type="ECO:0000313" key="4">
    <source>
        <dbReference type="Proteomes" id="UP000283975"/>
    </source>
</evidence>
<dbReference type="RefSeq" id="WP_119206038.1">
    <property type="nucleotide sequence ID" value="NZ_JADMVR010000005.1"/>
</dbReference>
<accession>A0A414AEX9</accession>
<dbReference type="GO" id="GO:0005524">
    <property type="term" value="F:ATP binding"/>
    <property type="evidence" value="ECO:0007669"/>
    <property type="project" value="UniProtKB-KW"/>
</dbReference>
<evidence type="ECO:0000256" key="1">
    <source>
        <dbReference type="SAM" id="Coils"/>
    </source>
</evidence>
<protein>
    <submittedName>
        <fullName evidence="3">ABC transporter ATP-binding protein</fullName>
    </submittedName>
</protein>
<keyword evidence="1" id="KW-0175">Coiled coil</keyword>
<organism evidence="3 4">
    <name type="scientific">Enterocloster bolteae</name>
    <dbReference type="NCBI Taxonomy" id="208479"/>
    <lineage>
        <taxon>Bacteria</taxon>
        <taxon>Bacillati</taxon>
        <taxon>Bacillota</taxon>
        <taxon>Clostridia</taxon>
        <taxon>Lachnospirales</taxon>
        <taxon>Lachnospiraceae</taxon>
        <taxon>Enterocloster</taxon>
    </lineage>
</organism>
<reference evidence="3 4" key="1">
    <citation type="submission" date="2018-08" db="EMBL/GenBank/DDBJ databases">
        <title>A genome reference for cultivated species of the human gut microbiota.</title>
        <authorList>
            <person name="Zou Y."/>
            <person name="Xue W."/>
            <person name="Luo G."/>
        </authorList>
    </citation>
    <scope>NUCLEOTIDE SEQUENCE [LARGE SCALE GENOMIC DNA]</scope>
    <source>
        <strain evidence="3 4">AM35-14</strain>
    </source>
</reference>
<dbReference type="EMBL" id="QSHZ01000068">
    <property type="protein sequence ID" value="RHC45945.1"/>
    <property type="molecule type" value="Genomic_DNA"/>
</dbReference>
<comment type="caution">
    <text evidence="3">The sequence shown here is derived from an EMBL/GenBank/DDBJ whole genome shotgun (WGS) entry which is preliminary data.</text>
</comment>